<dbReference type="PROSITE" id="PS51163">
    <property type="entry name" value="YRDC"/>
    <property type="match status" value="1"/>
</dbReference>
<evidence type="ECO:0000256" key="6">
    <source>
        <dbReference type="ARBA" id="ARBA00022694"/>
    </source>
</evidence>
<dbReference type="GO" id="GO:0005737">
    <property type="term" value="C:cytoplasm"/>
    <property type="evidence" value="ECO:0007669"/>
    <property type="project" value="UniProtKB-SubCell"/>
</dbReference>
<keyword evidence="4" id="KW-0963">Cytoplasm</keyword>
<dbReference type="GO" id="GO:0000049">
    <property type="term" value="F:tRNA binding"/>
    <property type="evidence" value="ECO:0007669"/>
    <property type="project" value="TreeGrafter"/>
</dbReference>
<evidence type="ECO:0000256" key="4">
    <source>
        <dbReference type="ARBA" id="ARBA00022490"/>
    </source>
</evidence>
<dbReference type="NCBIfam" id="TIGR00057">
    <property type="entry name" value="L-threonylcarbamoyladenylate synthase"/>
    <property type="match status" value="1"/>
</dbReference>
<dbReference type="GO" id="GO:0008033">
    <property type="term" value="P:tRNA processing"/>
    <property type="evidence" value="ECO:0007669"/>
    <property type="project" value="UniProtKB-KW"/>
</dbReference>
<reference evidence="13" key="1">
    <citation type="submission" date="2018-05" db="EMBL/GenBank/DDBJ databases">
        <authorList>
            <person name="Lanie J.A."/>
            <person name="Ng W.-L."/>
            <person name="Kazmierczak K.M."/>
            <person name="Andrzejewski T.M."/>
            <person name="Davidsen T.M."/>
            <person name="Wayne K.J."/>
            <person name="Tettelin H."/>
            <person name="Glass J.I."/>
            <person name="Rusch D."/>
            <person name="Podicherti R."/>
            <person name="Tsui H.-C.T."/>
            <person name="Winkler M.E."/>
        </authorList>
    </citation>
    <scope>NUCLEOTIDE SEQUENCE</scope>
</reference>
<proteinExistence type="inferred from homology"/>
<evidence type="ECO:0000256" key="7">
    <source>
        <dbReference type="ARBA" id="ARBA00022695"/>
    </source>
</evidence>
<comment type="subcellular location">
    <subcellularLocation>
        <location evidence="1">Cytoplasm</location>
    </subcellularLocation>
</comment>
<comment type="catalytic activity">
    <reaction evidence="11">
        <text>L-threonine + hydrogencarbonate + ATP = L-threonylcarbamoyladenylate + diphosphate + H2O</text>
        <dbReference type="Rhea" id="RHEA:36407"/>
        <dbReference type="ChEBI" id="CHEBI:15377"/>
        <dbReference type="ChEBI" id="CHEBI:17544"/>
        <dbReference type="ChEBI" id="CHEBI:30616"/>
        <dbReference type="ChEBI" id="CHEBI:33019"/>
        <dbReference type="ChEBI" id="CHEBI:57926"/>
        <dbReference type="ChEBI" id="CHEBI:73682"/>
        <dbReference type="EC" id="2.7.7.87"/>
    </reaction>
</comment>
<evidence type="ECO:0000313" key="13">
    <source>
        <dbReference type="EMBL" id="SVB37352.1"/>
    </source>
</evidence>
<sequence>MGVDELLNELDKAFAALDNGGVVVFPTDTLYGLGADVFSLPALQRIFAIKGRPAELALPVLVAGLDQVESVALPMSNQAQELAERFWPGPLTLVMRRSPELPDLVTGGADTVAVRMPAHRIPLALARRLGRPITGTSANLSGQPDLLDLDSIENQLGNLVDYIIRSGPPPEGTGSTVVDITRNEPRLLREGAISLEEIMETAG</sequence>
<dbReference type="Pfam" id="PF01300">
    <property type="entry name" value="Sua5_yciO_yrdC"/>
    <property type="match status" value="1"/>
</dbReference>
<evidence type="ECO:0000256" key="10">
    <source>
        <dbReference type="ARBA" id="ARBA00029774"/>
    </source>
</evidence>
<evidence type="ECO:0000256" key="8">
    <source>
        <dbReference type="ARBA" id="ARBA00022741"/>
    </source>
</evidence>
<dbReference type="SUPFAM" id="SSF55821">
    <property type="entry name" value="YrdC/RibB"/>
    <property type="match status" value="1"/>
</dbReference>
<evidence type="ECO:0000256" key="3">
    <source>
        <dbReference type="ARBA" id="ARBA00012584"/>
    </source>
</evidence>
<dbReference type="EC" id="2.7.7.87" evidence="3"/>
<feature type="domain" description="YrdC-like" evidence="12">
    <location>
        <begin position="7"/>
        <end position="193"/>
    </location>
</feature>
<dbReference type="PANTHER" id="PTHR17490">
    <property type="entry name" value="SUA5"/>
    <property type="match status" value="1"/>
</dbReference>
<name>A0A382DH31_9ZZZZ</name>
<evidence type="ECO:0000256" key="9">
    <source>
        <dbReference type="ARBA" id="ARBA00022840"/>
    </source>
</evidence>
<keyword evidence="9" id="KW-0067">ATP-binding</keyword>
<dbReference type="InterPro" id="IPR017945">
    <property type="entry name" value="DHBP_synth_RibB-like_a/b_dom"/>
</dbReference>
<dbReference type="GO" id="GO:0003725">
    <property type="term" value="F:double-stranded RNA binding"/>
    <property type="evidence" value="ECO:0007669"/>
    <property type="project" value="InterPro"/>
</dbReference>
<dbReference type="InterPro" id="IPR050156">
    <property type="entry name" value="TC-AMP_synthase_SUA5"/>
</dbReference>
<protein>
    <recommendedName>
        <fullName evidence="10">L-threonylcarbamoyladenylate synthase</fullName>
        <ecNumber evidence="3">2.7.7.87</ecNumber>
    </recommendedName>
    <alternativeName>
        <fullName evidence="10">L-threonylcarbamoyladenylate synthase</fullName>
    </alternativeName>
</protein>
<keyword evidence="7" id="KW-0548">Nucleotidyltransferase</keyword>
<organism evidence="13">
    <name type="scientific">marine metagenome</name>
    <dbReference type="NCBI Taxonomy" id="408172"/>
    <lineage>
        <taxon>unclassified sequences</taxon>
        <taxon>metagenomes</taxon>
        <taxon>ecological metagenomes</taxon>
    </lineage>
</organism>
<evidence type="ECO:0000256" key="5">
    <source>
        <dbReference type="ARBA" id="ARBA00022679"/>
    </source>
</evidence>
<keyword evidence="6" id="KW-0819">tRNA processing</keyword>
<dbReference type="EMBL" id="UINC01039207">
    <property type="protein sequence ID" value="SVB37352.1"/>
    <property type="molecule type" value="Genomic_DNA"/>
</dbReference>
<dbReference type="GO" id="GO:0061710">
    <property type="term" value="F:L-threonylcarbamoyladenylate synthase"/>
    <property type="evidence" value="ECO:0007669"/>
    <property type="project" value="UniProtKB-EC"/>
</dbReference>
<dbReference type="GO" id="GO:0006450">
    <property type="term" value="P:regulation of translational fidelity"/>
    <property type="evidence" value="ECO:0007669"/>
    <property type="project" value="TreeGrafter"/>
</dbReference>
<evidence type="ECO:0000256" key="2">
    <source>
        <dbReference type="ARBA" id="ARBA00007663"/>
    </source>
</evidence>
<keyword evidence="5" id="KW-0808">Transferase</keyword>
<evidence type="ECO:0000259" key="12">
    <source>
        <dbReference type="PROSITE" id="PS51163"/>
    </source>
</evidence>
<dbReference type="AlphaFoldDB" id="A0A382DH31"/>
<evidence type="ECO:0000256" key="1">
    <source>
        <dbReference type="ARBA" id="ARBA00004496"/>
    </source>
</evidence>
<dbReference type="InterPro" id="IPR006070">
    <property type="entry name" value="Sua5-like_dom"/>
</dbReference>
<keyword evidence="8" id="KW-0547">Nucleotide-binding</keyword>
<dbReference type="GO" id="GO:0005524">
    <property type="term" value="F:ATP binding"/>
    <property type="evidence" value="ECO:0007669"/>
    <property type="project" value="UniProtKB-KW"/>
</dbReference>
<comment type="similarity">
    <text evidence="2">Belongs to the SUA5 family.</text>
</comment>
<dbReference type="PANTHER" id="PTHR17490:SF16">
    <property type="entry name" value="THREONYLCARBAMOYL-AMP SYNTHASE"/>
    <property type="match status" value="1"/>
</dbReference>
<accession>A0A382DH31</accession>
<evidence type="ECO:0000256" key="11">
    <source>
        <dbReference type="ARBA" id="ARBA00048366"/>
    </source>
</evidence>
<dbReference type="Gene3D" id="3.90.870.10">
    <property type="entry name" value="DHBP synthase"/>
    <property type="match status" value="1"/>
</dbReference>
<gene>
    <name evidence="13" type="ORF">METZ01_LOCUS190206</name>
</gene>